<dbReference type="PANTHER" id="PTHR34216">
    <property type="match status" value="1"/>
</dbReference>
<dbReference type="SUPFAM" id="SSF88713">
    <property type="entry name" value="Glycoside hydrolase/deacetylase"/>
    <property type="match status" value="1"/>
</dbReference>
<dbReference type="InterPro" id="IPR011330">
    <property type="entry name" value="Glyco_hydro/deAcase_b/a-brl"/>
</dbReference>
<evidence type="ECO:0000313" key="2">
    <source>
        <dbReference type="Proteomes" id="UP000004650"/>
    </source>
</evidence>
<sequence length="166" mass="20175">MNILILYKNIEGKDIIKDLKNNNVHFLNQKEYSYKKIKELKNEKDIQIIVYIGRNSFLLNIYLYFLNIPVVYTDDIKNIEDIETLLQNKLAYKIRRDLPVLMYHRVIDNKNEIGFYDTYVTKENFEKQMKYLSENNYISLTFKDIQNGEYKKRFDKNKKYVIITFV</sequence>
<name>A0A0K9CP47_9FUSO</name>
<dbReference type="EMBL" id="ACDS02000030">
    <property type="protein sequence ID" value="KMV76042.1"/>
    <property type="molecule type" value="Genomic_DNA"/>
</dbReference>
<dbReference type="Proteomes" id="UP000004650">
    <property type="component" value="Unassembled WGS sequence"/>
</dbReference>
<accession>A0A0K9CP47</accession>
<comment type="caution">
    <text evidence="1">The sequence shown here is derived from an EMBL/GenBank/DDBJ whole genome shotgun (WGS) entry which is preliminary data.</text>
</comment>
<organism evidence="1 2">
    <name type="scientific">Fusobacterium animalis D11</name>
    <dbReference type="NCBI Taxonomy" id="556264"/>
    <lineage>
        <taxon>Bacteria</taxon>
        <taxon>Fusobacteriati</taxon>
        <taxon>Fusobacteriota</taxon>
        <taxon>Fusobacteriia</taxon>
        <taxon>Fusobacteriales</taxon>
        <taxon>Fusobacteriaceae</taxon>
        <taxon>Fusobacterium</taxon>
    </lineage>
</organism>
<dbReference type="PANTHER" id="PTHR34216:SF3">
    <property type="entry name" value="POLY-BETA-1,6-N-ACETYL-D-GLUCOSAMINE N-DEACETYLASE"/>
    <property type="match status" value="1"/>
</dbReference>
<reference evidence="1 2" key="2">
    <citation type="submission" date="2013-10" db="EMBL/GenBank/DDBJ databases">
        <title>The Genome Sequence of Fusobacterium nucleatum subsp. animalis D11.</title>
        <authorList>
            <consortium name="The Broad Institute Genomics Platform"/>
            <person name="Earl A."/>
            <person name="Ward D."/>
            <person name="Feldgarden M."/>
            <person name="Gevers D."/>
            <person name="Kostic A."/>
            <person name="Garrett W."/>
            <person name="Young S.K."/>
            <person name="Zeng Q."/>
            <person name="Gargeya S."/>
            <person name="Fitzgerald M."/>
            <person name="Abouelleil A."/>
            <person name="Alvarado L."/>
            <person name="Berlin A.M."/>
            <person name="Chapman S.B."/>
            <person name="Gainer-Dewar J."/>
            <person name="Goldberg J."/>
            <person name="Gnerre S."/>
            <person name="Griggs A."/>
            <person name="Gujja S."/>
            <person name="Hansen M."/>
            <person name="Howarth C."/>
            <person name="Imamovic A."/>
            <person name="Ireland A."/>
            <person name="Larimer J."/>
            <person name="McCowan C."/>
            <person name="Murphy C."/>
            <person name="Pearson M."/>
            <person name="Poon T.W."/>
            <person name="Priest M."/>
            <person name="Roberts A."/>
            <person name="Saif S."/>
            <person name="Shea T."/>
            <person name="Sykes S."/>
            <person name="Wortman J."/>
            <person name="Nusbaum C."/>
            <person name="Birren B."/>
        </authorList>
    </citation>
    <scope>NUCLEOTIDE SEQUENCE [LARGE SCALE GENOMIC DNA]</scope>
    <source>
        <strain evidence="1 2">D11</strain>
    </source>
</reference>
<evidence type="ECO:0000313" key="1">
    <source>
        <dbReference type="EMBL" id="KMV76042.1"/>
    </source>
</evidence>
<dbReference type="InterPro" id="IPR051398">
    <property type="entry name" value="Polysacch_Deacetylase"/>
</dbReference>
<protein>
    <submittedName>
        <fullName evidence="1">Uncharacterized protein</fullName>
    </submittedName>
</protein>
<proteinExistence type="predicted"/>
<gene>
    <name evidence="1" type="ORF">PSAG_04584</name>
</gene>
<reference evidence="2" key="1">
    <citation type="submission" date="2009-02" db="EMBL/GenBank/DDBJ databases">
        <title>The Genome Sequence of Shigella sp. D9.</title>
        <authorList>
            <consortium name="The Broad Institute Genome Sequencing Platform"/>
            <person name="Ward D."/>
            <person name="Young S.K."/>
            <person name="Kodira C.D."/>
            <person name="Zeng Q."/>
            <person name="Koehrsen M."/>
            <person name="Alvarado L."/>
            <person name="Berlin A."/>
            <person name="Borenstein D."/>
            <person name="Chen Z."/>
            <person name="Engels R."/>
            <person name="Freedman E."/>
            <person name="Gellesch M."/>
            <person name="Goldberg J."/>
            <person name="Griggs A."/>
            <person name="Gujja S."/>
            <person name="Heiman D."/>
            <person name="Hepburn T."/>
            <person name="Howarth C."/>
            <person name="Jen D."/>
            <person name="Larson L."/>
            <person name="Lewis B."/>
            <person name="Mehta T."/>
            <person name="Park D."/>
            <person name="Pearson M."/>
            <person name="Roberts A."/>
            <person name="Saif S."/>
            <person name="Shea T."/>
            <person name="Shenoy N."/>
            <person name="Sisk P."/>
            <person name="Stolte C."/>
            <person name="Sykes S."/>
            <person name="Walk T."/>
            <person name="White J."/>
            <person name="Yandava C."/>
            <person name="Allen-Vercoe E."/>
            <person name="Strauss J."/>
            <person name="Sibley C."/>
            <person name="White A."/>
            <person name="Ambrose C."/>
            <person name="Lander E."/>
            <person name="Nusbaum C."/>
            <person name="Galagan J."/>
            <person name="Birren B."/>
        </authorList>
    </citation>
    <scope>NUCLEOTIDE SEQUENCE [LARGE SCALE GENOMIC DNA]</scope>
    <source>
        <strain evidence="2">D11</strain>
    </source>
</reference>
<dbReference type="Gene3D" id="3.20.20.370">
    <property type="entry name" value="Glycoside hydrolase/deacetylase"/>
    <property type="match status" value="1"/>
</dbReference>
<dbReference type="AlphaFoldDB" id="A0A0K9CP47"/>
<dbReference type="GO" id="GO:0005975">
    <property type="term" value="P:carbohydrate metabolic process"/>
    <property type="evidence" value="ECO:0007669"/>
    <property type="project" value="InterPro"/>
</dbReference>